<dbReference type="AlphaFoldDB" id="A0A844H7C0"/>
<dbReference type="Proteomes" id="UP000442533">
    <property type="component" value="Unassembled WGS sequence"/>
</dbReference>
<name>A0A844H7C0_9RHOB</name>
<dbReference type="OrthoDB" id="9790745at2"/>
<dbReference type="EMBL" id="WMIF01000007">
    <property type="protein sequence ID" value="MTH34387.1"/>
    <property type="molecule type" value="Genomic_DNA"/>
</dbReference>
<evidence type="ECO:0000313" key="1">
    <source>
        <dbReference type="EMBL" id="MTH34387.1"/>
    </source>
</evidence>
<reference evidence="1 2" key="1">
    <citation type="submission" date="2019-11" db="EMBL/GenBank/DDBJ databases">
        <authorList>
            <person name="Dong K."/>
        </authorList>
    </citation>
    <scope>NUCLEOTIDE SEQUENCE [LARGE SCALE GENOMIC DNA]</scope>
    <source>
        <strain evidence="1 2">JCM 17370</strain>
    </source>
</reference>
<dbReference type="InterPro" id="IPR052552">
    <property type="entry name" value="YeaO-like"/>
</dbReference>
<evidence type="ECO:0000313" key="2">
    <source>
        <dbReference type="Proteomes" id="UP000442533"/>
    </source>
</evidence>
<keyword evidence="2" id="KW-1185">Reference proteome</keyword>
<comment type="caution">
    <text evidence="1">The sequence shown here is derived from an EMBL/GenBank/DDBJ whole genome shotgun (WGS) entry which is preliminary data.</text>
</comment>
<protein>
    <submittedName>
        <fullName evidence="1">DUF488 family protein</fullName>
    </submittedName>
</protein>
<proteinExistence type="predicted"/>
<accession>A0A844H7C0</accession>
<dbReference type="PANTHER" id="PTHR36849">
    <property type="entry name" value="CYTOPLASMIC PROTEIN-RELATED"/>
    <property type="match status" value="1"/>
</dbReference>
<sequence>MIVSKSSGILPRPRRPACRPLTGRLDCPETGQRRRIVTAEFPILLARVYDPAEAGAGARLLVDRLWPRGMAKAALHLDDWPKAVAPSTALRQWFHATPGNWPEFRHRYETELAAEPQAVEQCLTWCRKGPVTLLTATRDRTQSHAIILRDWLLARL</sequence>
<gene>
    <name evidence="1" type="ORF">GL279_07215</name>
</gene>
<dbReference type="Pfam" id="PF22752">
    <property type="entry name" value="DUF488-N3i"/>
    <property type="match status" value="1"/>
</dbReference>
<dbReference type="PANTHER" id="PTHR36849:SF1">
    <property type="entry name" value="CYTOPLASMIC PROTEIN"/>
    <property type="match status" value="1"/>
</dbReference>
<organism evidence="1 2">
    <name type="scientific">Paracoccus limosus</name>
    <dbReference type="NCBI Taxonomy" id="913252"/>
    <lineage>
        <taxon>Bacteria</taxon>
        <taxon>Pseudomonadati</taxon>
        <taxon>Pseudomonadota</taxon>
        <taxon>Alphaproteobacteria</taxon>
        <taxon>Rhodobacterales</taxon>
        <taxon>Paracoccaceae</taxon>
        <taxon>Paracoccus</taxon>
    </lineage>
</organism>